<gene>
    <name evidence="1" type="ORF">H2O64_16510</name>
</gene>
<dbReference type="RefSeq" id="WP_187563317.1">
    <property type="nucleotide sequence ID" value="NZ_JACGWS010000010.1"/>
</dbReference>
<evidence type="ECO:0000313" key="2">
    <source>
        <dbReference type="Proteomes" id="UP000619238"/>
    </source>
</evidence>
<organism evidence="1 2">
    <name type="scientific">Kordia aestuariivivens</name>
    <dbReference type="NCBI Taxonomy" id="2759037"/>
    <lineage>
        <taxon>Bacteria</taxon>
        <taxon>Pseudomonadati</taxon>
        <taxon>Bacteroidota</taxon>
        <taxon>Flavobacteriia</taxon>
        <taxon>Flavobacteriales</taxon>
        <taxon>Flavobacteriaceae</taxon>
        <taxon>Kordia</taxon>
    </lineage>
</organism>
<name>A0ABR7QCZ4_9FLAO</name>
<accession>A0ABR7QCZ4</accession>
<dbReference type="EMBL" id="JACGWS010000010">
    <property type="protein sequence ID" value="MBC8756278.1"/>
    <property type="molecule type" value="Genomic_DNA"/>
</dbReference>
<dbReference type="Proteomes" id="UP000619238">
    <property type="component" value="Unassembled WGS sequence"/>
</dbReference>
<proteinExistence type="predicted"/>
<sequence length="214" mass="24925">MKSWTKKVFSKKEKNNLGKTLEKAELIRLDDIDTTREIWNVLQKSGINNYDEFYNVCLYSSIVYNDISILFDNYQTSNSETQVNLFGRLLCMTIIEFLDDINPLIGNSLRKELESNDMPEFIDELKEIGREFALLKRENNIELRMIRNNSAAHKTKKAKDLIDFTKETPFKNLDELATKISVTNNKLTNLTTKIIVKITEIISLKFENINNKKS</sequence>
<reference evidence="1 2" key="1">
    <citation type="submission" date="2020-07" db="EMBL/GenBank/DDBJ databases">
        <title>Description of Kordia aestuariivivens sp. nov., isolated from a tidal flat.</title>
        <authorList>
            <person name="Park S."/>
            <person name="Yoon J.-H."/>
        </authorList>
    </citation>
    <scope>NUCLEOTIDE SEQUENCE [LARGE SCALE GENOMIC DNA]</scope>
    <source>
        <strain evidence="1 2">YSTF-M3</strain>
    </source>
</reference>
<evidence type="ECO:0000313" key="1">
    <source>
        <dbReference type="EMBL" id="MBC8756278.1"/>
    </source>
</evidence>
<keyword evidence="2" id="KW-1185">Reference proteome</keyword>
<comment type="caution">
    <text evidence="1">The sequence shown here is derived from an EMBL/GenBank/DDBJ whole genome shotgun (WGS) entry which is preliminary data.</text>
</comment>
<protein>
    <recommendedName>
        <fullName evidence="3">HEPN AbiU2-like domain-containing protein</fullName>
    </recommendedName>
</protein>
<evidence type="ECO:0008006" key="3">
    <source>
        <dbReference type="Google" id="ProtNLM"/>
    </source>
</evidence>